<protein>
    <submittedName>
        <fullName evidence="1">Uncharacterized protein</fullName>
    </submittedName>
</protein>
<sequence length="64" mass="7114">MAVRCEPDPEARLVLVLLTRFYIIGGERSDERGTIGPQRAEGHLRFTWGRLGSSATPEKVFGRG</sequence>
<evidence type="ECO:0000313" key="2">
    <source>
        <dbReference type="Proteomes" id="UP000324222"/>
    </source>
</evidence>
<dbReference type="Proteomes" id="UP000324222">
    <property type="component" value="Unassembled WGS sequence"/>
</dbReference>
<gene>
    <name evidence="1" type="ORF">E2C01_049469</name>
</gene>
<reference evidence="1 2" key="1">
    <citation type="submission" date="2019-05" db="EMBL/GenBank/DDBJ databases">
        <title>Another draft genome of Portunus trituberculatus and its Hox gene families provides insights of decapod evolution.</title>
        <authorList>
            <person name="Jeong J.-H."/>
            <person name="Song I."/>
            <person name="Kim S."/>
            <person name="Choi T."/>
            <person name="Kim D."/>
            <person name="Ryu S."/>
            <person name="Kim W."/>
        </authorList>
    </citation>
    <scope>NUCLEOTIDE SEQUENCE [LARGE SCALE GENOMIC DNA]</scope>
    <source>
        <tissue evidence="1">Muscle</tissue>
    </source>
</reference>
<comment type="caution">
    <text evidence="1">The sequence shown here is derived from an EMBL/GenBank/DDBJ whole genome shotgun (WGS) entry which is preliminary data.</text>
</comment>
<keyword evidence="2" id="KW-1185">Reference proteome</keyword>
<dbReference type="AlphaFoldDB" id="A0A5B7GD64"/>
<dbReference type="EMBL" id="VSRR010013258">
    <property type="protein sequence ID" value="MPC55529.1"/>
    <property type="molecule type" value="Genomic_DNA"/>
</dbReference>
<evidence type="ECO:0000313" key="1">
    <source>
        <dbReference type="EMBL" id="MPC55529.1"/>
    </source>
</evidence>
<proteinExistence type="predicted"/>
<name>A0A5B7GD64_PORTR</name>
<organism evidence="1 2">
    <name type="scientific">Portunus trituberculatus</name>
    <name type="common">Swimming crab</name>
    <name type="synonym">Neptunus trituberculatus</name>
    <dbReference type="NCBI Taxonomy" id="210409"/>
    <lineage>
        <taxon>Eukaryota</taxon>
        <taxon>Metazoa</taxon>
        <taxon>Ecdysozoa</taxon>
        <taxon>Arthropoda</taxon>
        <taxon>Crustacea</taxon>
        <taxon>Multicrustacea</taxon>
        <taxon>Malacostraca</taxon>
        <taxon>Eumalacostraca</taxon>
        <taxon>Eucarida</taxon>
        <taxon>Decapoda</taxon>
        <taxon>Pleocyemata</taxon>
        <taxon>Brachyura</taxon>
        <taxon>Eubrachyura</taxon>
        <taxon>Portunoidea</taxon>
        <taxon>Portunidae</taxon>
        <taxon>Portuninae</taxon>
        <taxon>Portunus</taxon>
    </lineage>
</organism>
<accession>A0A5B7GD64</accession>